<gene>
    <name evidence="3" type="ORF">GCM10009867_07320</name>
</gene>
<proteinExistence type="predicted"/>
<dbReference type="SMART" id="SM00507">
    <property type="entry name" value="HNHc"/>
    <property type="match status" value="1"/>
</dbReference>
<dbReference type="EMBL" id="BAAARN010000001">
    <property type="protein sequence ID" value="GAA2732119.1"/>
    <property type="molecule type" value="Genomic_DNA"/>
</dbReference>
<dbReference type="Pfam" id="PF01844">
    <property type="entry name" value="HNH"/>
    <property type="match status" value="1"/>
</dbReference>
<feature type="region of interest" description="Disordered" evidence="1">
    <location>
        <begin position="147"/>
        <end position="193"/>
    </location>
</feature>
<accession>A0ABP6GYC7</accession>
<dbReference type="InterPro" id="IPR002711">
    <property type="entry name" value="HNH"/>
</dbReference>
<evidence type="ECO:0000259" key="2">
    <source>
        <dbReference type="SMART" id="SM00507"/>
    </source>
</evidence>
<feature type="compositionally biased region" description="Low complexity" evidence="1">
    <location>
        <begin position="151"/>
        <end position="171"/>
    </location>
</feature>
<feature type="region of interest" description="Disordered" evidence="1">
    <location>
        <begin position="239"/>
        <end position="276"/>
    </location>
</feature>
<feature type="compositionally biased region" description="Pro residues" evidence="1">
    <location>
        <begin position="441"/>
        <end position="460"/>
    </location>
</feature>
<dbReference type="RefSeq" id="WP_344190341.1">
    <property type="nucleotide sequence ID" value="NZ_BAAARN010000001.1"/>
</dbReference>
<feature type="compositionally biased region" description="Low complexity" evidence="1">
    <location>
        <begin position="242"/>
        <end position="252"/>
    </location>
</feature>
<dbReference type="CDD" id="cd00085">
    <property type="entry name" value="HNHc"/>
    <property type="match status" value="1"/>
</dbReference>
<feature type="region of interest" description="Disordered" evidence="1">
    <location>
        <begin position="438"/>
        <end position="529"/>
    </location>
</feature>
<name>A0ABP6GYC7_9MICO</name>
<protein>
    <recommendedName>
        <fullName evidence="2">HNH nuclease domain-containing protein</fullName>
    </recommendedName>
</protein>
<evidence type="ECO:0000313" key="4">
    <source>
        <dbReference type="Proteomes" id="UP001501326"/>
    </source>
</evidence>
<dbReference type="InterPro" id="IPR003615">
    <property type="entry name" value="HNH_nuc"/>
</dbReference>
<feature type="compositionally biased region" description="Basic and acidic residues" evidence="1">
    <location>
        <begin position="179"/>
        <end position="193"/>
    </location>
</feature>
<dbReference type="Proteomes" id="UP001501326">
    <property type="component" value="Unassembled WGS sequence"/>
</dbReference>
<comment type="caution">
    <text evidence="3">The sequence shown here is derived from an EMBL/GenBank/DDBJ whole genome shotgun (WGS) entry which is preliminary data.</text>
</comment>
<feature type="compositionally biased region" description="Basic and acidic residues" evidence="1">
    <location>
        <begin position="480"/>
        <end position="494"/>
    </location>
</feature>
<evidence type="ECO:0000256" key="1">
    <source>
        <dbReference type="SAM" id="MobiDB-lite"/>
    </source>
</evidence>
<organism evidence="3 4">
    <name type="scientific">Pedococcus aerophilus</name>
    <dbReference type="NCBI Taxonomy" id="436356"/>
    <lineage>
        <taxon>Bacteria</taxon>
        <taxon>Bacillati</taxon>
        <taxon>Actinomycetota</taxon>
        <taxon>Actinomycetes</taxon>
        <taxon>Micrococcales</taxon>
        <taxon>Intrasporangiaceae</taxon>
        <taxon>Pedococcus</taxon>
    </lineage>
</organism>
<feature type="domain" description="HNH nuclease" evidence="2">
    <location>
        <begin position="359"/>
        <end position="412"/>
    </location>
</feature>
<sequence>MSTAPLSTVPDALAPGSWGVRNRDLWDRTAAVAGRLNRAQAELVDIIDEVMTGGHWGEGGFKSPEHYLVVRAGLAPAHAADIVAVARRRTELTDAGTALSAGELSLDQVAVLARNVPASHQKSLTRFAREATVPQLRRAVRMHAFPADPVPASTAPEAEATITEPEASATPDARAQVQADHEAARASAAEDRACARPDLSMSYDADGRFQLRYSAPATIGALVEQAVKEAKDALFTRRRDTAASGEAGSDAASDGRADGAESGAGLGHSQDPHAGLPTYADALEEMANRSLASITSTSRAAHYRVYLHLDTNGAWATGGHAIPKRLLGRFVSDGVVQPVWETQGRPVSVGRSMRILPERSRRLVLDRDRGCRFPGCPTTNTGFVEIHHLHPWADGGATDTTNQISLCTKHHDGIDRGDYQITGDPDRPDGLTVINRYGLPIRPPRPAETAPPPAGDPPVPAGTYRPPTGGNASWNDIELPSDHEIDHPELDRTRPPGRPTRTPRTPTKRRTTSSGAGLVIISEGLIPWE</sequence>
<keyword evidence="4" id="KW-1185">Reference proteome</keyword>
<evidence type="ECO:0000313" key="3">
    <source>
        <dbReference type="EMBL" id="GAA2732119.1"/>
    </source>
</evidence>
<reference evidence="4" key="1">
    <citation type="journal article" date="2019" name="Int. J. Syst. Evol. Microbiol.">
        <title>The Global Catalogue of Microorganisms (GCM) 10K type strain sequencing project: providing services to taxonomists for standard genome sequencing and annotation.</title>
        <authorList>
            <consortium name="The Broad Institute Genomics Platform"/>
            <consortium name="The Broad Institute Genome Sequencing Center for Infectious Disease"/>
            <person name="Wu L."/>
            <person name="Ma J."/>
        </authorList>
    </citation>
    <scope>NUCLEOTIDE SEQUENCE [LARGE SCALE GENOMIC DNA]</scope>
    <source>
        <strain evidence="4">JCM 16378</strain>
    </source>
</reference>